<dbReference type="InterPro" id="IPR036097">
    <property type="entry name" value="HisK_dim/P_sf"/>
</dbReference>
<dbReference type="Proteomes" id="UP001597118">
    <property type="component" value="Unassembled WGS sequence"/>
</dbReference>
<dbReference type="Pfam" id="PF00512">
    <property type="entry name" value="HisKA"/>
    <property type="match status" value="1"/>
</dbReference>
<reference evidence="6" key="1">
    <citation type="journal article" date="2019" name="Int. J. Syst. Evol. Microbiol.">
        <title>The Global Catalogue of Microorganisms (GCM) 10K type strain sequencing project: providing services to taxonomists for standard genome sequencing and annotation.</title>
        <authorList>
            <consortium name="The Broad Institute Genomics Platform"/>
            <consortium name="The Broad Institute Genome Sequencing Center for Infectious Disease"/>
            <person name="Wu L."/>
            <person name="Ma J."/>
        </authorList>
    </citation>
    <scope>NUCLEOTIDE SEQUENCE [LARGE SCALE GENOMIC DNA]</scope>
    <source>
        <strain evidence="6">CCUG 53762</strain>
    </source>
</reference>
<dbReference type="SUPFAM" id="SSF55785">
    <property type="entry name" value="PYP-like sensor domain (PAS domain)"/>
    <property type="match status" value="1"/>
</dbReference>
<feature type="domain" description="PAS" evidence="3">
    <location>
        <begin position="17"/>
        <end position="60"/>
    </location>
</feature>
<proteinExistence type="predicted"/>
<dbReference type="RefSeq" id="WP_379663433.1">
    <property type="nucleotide sequence ID" value="NZ_JBHUDG010000039.1"/>
</dbReference>
<dbReference type="CDD" id="cd00130">
    <property type="entry name" value="PAS"/>
    <property type="match status" value="1"/>
</dbReference>
<dbReference type="Pfam" id="PF13426">
    <property type="entry name" value="PAS_9"/>
    <property type="match status" value="1"/>
</dbReference>
<name>A0ABW4IE83_9SPHI</name>
<dbReference type="SUPFAM" id="SSF47384">
    <property type="entry name" value="Homodimeric domain of signal transducing histidine kinase"/>
    <property type="match status" value="1"/>
</dbReference>
<evidence type="ECO:0000313" key="6">
    <source>
        <dbReference type="Proteomes" id="UP001597118"/>
    </source>
</evidence>
<dbReference type="NCBIfam" id="TIGR00229">
    <property type="entry name" value="sensory_box"/>
    <property type="match status" value="1"/>
</dbReference>
<dbReference type="Gene3D" id="3.30.450.20">
    <property type="entry name" value="PAS domain"/>
    <property type="match status" value="1"/>
</dbReference>
<organism evidence="5 6">
    <name type="scientific">Pseudopedobacter beijingensis</name>
    <dbReference type="NCBI Taxonomy" id="1207056"/>
    <lineage>
        <taxon>Bacteria</taxon>
        <taxon>Pseudomonadati</taxon>
        <taxon>Bacteroidota</taxon>
        <taxon>Sphingobacteriia</taxon>
        <taxon>Sphingobacteriales</taxon>
        <taxon>Sphingobacteriaceae</taxon>
        <taxon>Pseudopedobacter</taxon>
    </lineage>
</organism>
<dbReference type="InterPro" id="IPR001610">
    <property type="entry name" value="PAC"/>
</dbReference>
<dbReference type="EC" id="2.7.13.3" evidence="2"/>
<feature type="domain" description="PAC" evidence="4">
    <location>
        <begin position="75"/>
        <end position="127"/>
    </location>
</feature>
<dbReference type="EMBL" id="JBHUDG010000039">
    <property type="protein sequence ID" value="MFD1631061.1"/>
    <property type="molecule type" value="Genomic_DNA"/>
</dbReference>
<dbReference type="InterPro" id="IPR052155">
    <property type="entry name" value="Biofilm_reg_signaling"/>
</dbReference>
<dbReference type="PANTHER" id="PTHR44757:SF2">
    <property type="entry name" value="BIOFILM ARCHITECTURE MAINTENANCE PROTEIN MBAA"/>
    <property type="match status" value="1"/>
</dbReference>
<evidence type="ECO:0000259" key="3">
    <source>
        <dbReference type="PROSITE" id="PS50112"/>
    </source>
</evidence>
<sequence>MQHSEFYYSLLDRLSIVAVTDRSGRIIHANDKFCEISKYSREELIGNTHSIINSKYHPKSFFIDLWKTISSGKVWRGEIRNRAKDGEIYWVDTFIVPKPDENNKIESYYSIRIDITEKKLKELEVIQQKDDLEEIAQMQSHQVRRPVANIIGLMHLFDESKLSDDNEELFQKMKESVEELEITIRDIVEKAH</sequence>
<accession>A0ABW4IE83</accession>
<dbReference type="InterPro" id="IPR000700">
    <property type="entry name" value="PAS-assoc_C"/>
</dbReference>
<gene>
    <name evidence="5" type="ORF">ACFSAH_14385</name>
</gene>
<protein>
    <recommendedName>
        <fullName evidence="2">histidine kinase</fullName>
        <ecNumber evidence="2">2.7.13.3</ecNumber>
    </recommendedName>
</protein>
<comment type="catalytic activity">
    <reaction evidence="1">
        <text>ATP + protein L-histidine = ADP + protein N-phospho-L-histidine.</text>
        <dbReference type="EC" id="2.7.13.3"/>
    </reaction>
</comment>
<evidence type="ECO:0000313" key="5">
    <source>
        <dbReference type="EMBL" id="MFD1631061.1"/>
    </source>
</evidence>
<comment type="caution">
    <text evidence="5">The sequence shown here is derived from an EMBL/GenBank/DDBJ whole genome shotgun (WGS) entry which is preliminary data.</text>
</comment>
<dbReference type="InterPro" id="IPR003661">
    <property type="entry name" value="HisK_dim/P_dom"/>
</dbReference>
<evidence type="ECO:0000256" key="1">
    <source>
        <dbReference type="ARBA" id="ARBA00000085"/>
    </source>
</evidence>
<dbReference type="PROSITE" id="PS50113">
    <property type="entry name" value="PAC"/>
    <property type="match status" value="1"/>
</dbReference>
<evidence type="ECO:0000259" key="4">
    <source>
        <dbReference type="PROSITE" id="PS50113"/>
    </source>
</evidence>
<dbReference type="SMART" id="SM00086">
    <property type="entry name" value="PAC"/>
    <property type="match status" value="1"/>
</dbReference>
<evidence type="ECO:0000256" key="2">
    <source>
        <dbReference type="ARBA" id="ARBA00012438"/>
    </source>
</evidence>
<dbReference type="CDD" id="cd00082">
    <property type="entry name" value="HisKA"/>
    <property type="match status" value="1"/>
</dbReference>
<keyword evidence="6" id="KW-1185">Reference proteome</keyword>
<dbReference type="PROSITE" id="PS50112">
    <property type="entry name" value="PAS"/>
    <property type="match status" value="1"/>
</dbReference>
<dbReference type="InterPro" id="IPR035965">
    <property type="entry name" value="PAS-like_dom_sf"/>
</dbReference>
<dbReference type="InterPro" id="IPR000014">
    <property type="entry name" value="PAS"/>
</dbReference>
<dbReference type="Gene3D" id="1.10.287.130">
    <property type="match status" value="1"/>
</dbReference>
<dbReference type="PANTHER" id="PTHR44757">
    <property type="entry name" value="DIGUANYLATE CYCLASE DGCP"/>
    <property type="match status" value="1"/>
</dbReference>